<keyword evidence="9" id="KW-1185">Reference proteome</keyword>
<dbReference type="PANTHER" id="PTHR42745">
    <property type="match status" value="1"/>
</dbReference>
<keyword evidence="8" id="KW-0413">Isomerase</keyword>
<dbReference type="PANTHER" id="PTHR42745:SF1">
    <property type="entry name" value="ARABINOSE 5-PHOSPHATE ISOMERASE KDSD"/>
    <property type="match status" value="1"/>
</dbReference>
<dbReference type="GO" id="GO:0016853">
    <property type="term" value="F:isomerase activity"/>
    <property type="evidence" value="ECO:0007669"/>
    <property type="project" value="UniProtKB-KW"/>
</dbReference>
<dbReference type="Gene3D" id="3.10.580.10">
    <property type="entry name" value="CBS-domain"/>
    <property type="match status" value="1"/>
</dbReference>
<dbReference type="SUPFAM" id="SSF53697">
    <property type="entry name" value="SIS domain"/>
    <property type="match status" value="1"/>
</dbReference>
<reference evidence="9" key="1">
    <citation type="journal article" date="2019" name="Int. J. Syst. Evol. Microbiol.">
        <title>The Global Catalogue of Microorganisms (GCM) 10K type strain sequencing project: providing services to taxonomists for standard genome sequencing and annotation.</title>
        <authorList>
            <consortium name="The Broad Institute Genomics Platform"/>
            <consortium name="The Broad Institute Genome Sequencing Center for Infectious Disease"/>
            <person name="Wu L."/>
            <person name="Ma J."/>
        </authorList>
    </citation>
    <scope>NUCLEOTIDE SEQUENCE [LARGE SCALE GENOMIC DNA]</scope>
    <source>
        <strain evidence="9">JCM 17664</strain>
    </source>
</reference>
<dbReference type="SMART" id="SM00116">
    <property type="entry name" value="CBS"/>
    <property type="match status" value="2"/>
</dbReference>
<dbReference type="InterPro" id="IPR000644">
    <property type="entry name" value="CBS_dom"/>
</dbReference>
<dbReference type="NCBIfam" id="TIGR00393">
    <property type="entry name" value="kpsF"/>
    <property type="match status" value="1"/>
</dbReference>
<gene>
    <name evidence="8" type="ORF">GCM10023143_00940</name>
</gene>
<dbReference type="InterPro" id="IPR046342">
    <property type="entry name" value="CBS_dom_sf"/>
</dbReference>
<dbReference type="EMBL" id="BAABFN010000001">
    <property type="protein sequence ID" value="GAA4300201.1"/>
    <property type="molecule type" value="Genomic_DNA"/>
</dbReference>
<dbReference type="Gene3D" id="3.40.50.10490">
    <property type="entry name" value="Glucose-6-phosphate isomerase like protein, domain 1"/>
    <property type="match status" value="1"/>
</dbReference>
<dbReference type="CDD" id="cd05014">
    <property type="entry name" value="SIS_Kpsf"/>
    <property type="match status" value="1"/>
</dbReference>
<dbReference type="PROSITE" id="PS51464">
    <property type="entry name" value="SIS"/>
    <property type="match status" value="1"/>
</dbReference>
<evidence type="ECO:0000256" key="5">
    <source>
        <dbReference type="PROSITE-ProRule" id="PRU00703"/>
    </source>
</evidence>
<dbReference type="PROSITE" id="PS51371">
    <property type="entry name" value="CBS"/>
    <property type="match status" value="2"/>
</dbReference>
<feature type="domain" description="CBS" evidence="6">
    <location>
        <begin position="208"/>
        <end position="271"/>
    </location>
</feature>
<evidence type="ECO:0000256" key="1">
    <source>
        <dbReference type="ARBA" id="ARBA00008165"/>
    </source>
</evidence>
<evidence type="ECO:0000313" key="9">
    <source>
        <dbReference type="Proteomes" id="UP001501207"/>
    </source>
</evidence>
<name>A0ABP8FC39_9BACT</name>
<evidence type="ECO:0000256" key="2">
    <source>
        <dbReference type="ARBA" id="ARBA00022737"/>
    </source>
</evidence>
<comment type="similarity">
    <text evidence="1 4">Belongs to the SIS family. GutQ/KpsF subfamily.</text>
</comment>
<dbReference type="InterPro" id="IPR004800">
    <property type="entry name" value="KdsD/KpsF-type"/>
</dbReference>
<dbReference type="InterPro" id="IPR050986">
    <property type="entry name" value="GutQ/KpsF_isomerases"/>
</dbReference>
<keyword evidence="2" id="KW-0677">Repeat</keyword>
<evidence type="ECO:0000256" key="3">
    <source>
        <dbReference type="ARBA" id="ARBA00023122"/>
    </source>
</evidence>
<proteinExistence type="inferred from homology"/>
<dbReference type="Pfam" id="PF01380">
    <property type="entry name" value="SIS"/>
    <property type="match status" value="1"/>
</dbReference>
<dbReference type="Proteomes" id="UP001501207">
    <property type="component" value="Unassembled WGS sequence"/>
</dbReference>
<accession>A0ABP8FC39</accession>
<evidence type="ECO:0000256" key="4">
    <source>
        <dbReference type="PIRNR" id="PIRNR004692"/>
    </source>
</evidence>
<evidence type="ECO:0000259" key="6">
    <source>
        <dbReference type="PROSITE" id="PS51371"/>
    </source>
</evidence>
<dbReference type="InterPro" id="IPR001347">
    <property type="entry name" value="SIS_dom"/>
</dbReference>
<organism evidence="8 9">
    <name type="scientific">Compostibacter hankyongensis</name>
    <dbReference type="NCBI Taxonomy" id="1007089"/>
    <lineage>
        <taxon>Bacteria</taxon>
        <taxon>Pseudomonadati</taxon>
        <taxon>Bacteroidota</taxon>
        <taxon>Chitinophagia</taxon>
        <taxon>Chitinophagales</taxon>
        <taxon>Chitinophagaceae</taxon>
        <taxon>Compostibacter</taxon>
    </lineage>
</organism>
<dbReference type="PIRSF" id="PIRSF004692">
    <property type="entry name" value="KdsD_KpsF"/>
    <property type="match status" value="1"/>
</dbReference>
<dbReference type="CDD" id="cd04604">
    <property type="entry name" value="CBS_pair_SIS_assoc"/>
    <property type="match status" value="1"/>
</dbReference>
<comment type="caution">
    <text evidence="8">The sequence shown here is derived from an EMBL/GenBank/DDBJ whole genome shotgun (WGS) entry which is preliminary data.</text>
</comment>
<protein>
    <submittedName>
        <fullName evidence="8">KpsF/GutQ family sugar-phosphate isomerase</fullName>
    </submittedName>
</protein>
<evidence type="ECO:0000259" key="7">
    <source>
        <dbReference type="PROSITE" id="PS51464"/>
    </source>
</evidence>
<feature type="domain" description="SIS" evidence="7">
    <location>
        <begin position="39"/>
        <end position="182"/>
    </location>
</feature>
<evidence type="ECO:0000313" key="8">
    <source>
        <dbReference type="EMBL" id="GAA4300201.1"/>
    </source>
</evidence>
<feature type="domain" description="CBS" evidence="6">
    <location>
        <begin position="274"/>
        <end position="325"/>
    </location>
</feature>
<keyword evidence="3 5" id="KW-0129">CBS domain</keyword>
<dbReference type="InterPro" id="IPR046348">
    <property type="entry name" value="SIS_dom_sf"/>
</dbReference>
<sequence>MIKETADTDPLAVARQTLLLEAEAIRGLIPQLNDDFNGAVRMLMECRGRVVVTGIGKSALIARKIVATFNSTGTPAVFMHAADAIHGDLGMVQPGDVVLCISKSGVSPEIKVLVPLLKSFKNPLIAMTGNKSAYLAIEAAYVLDTAVSREACPNNLAPTASTTVQLAMGDALAVSLMRLRGFTGEDFARFHPGGTLGKQLYLRVGDLAARNARPRVPADAPLQEVIVEMTEKRLGMTVVTDDRDGILGVITDGDLRRMLNGRTDWQQVRATDIMTIHPKTVEAGEMAVTALALMREHNITQLVVVTGGTYTGVIHLHDLIKEGII</sequence>
<dbReference type="RefSeq" id="WP_344973605.1">
    <property type="nucleotide sequence ID" value="NZ_BAABFN010000001.1"/>
</dbReference>
<dbReference type="Pfam" id="PF00571">
    <property type="entry name" value="CBS"/>
    <property type="match status" value="2"/>
</dbReference>
<dbReference type="InterPro" id="IPR035474">
    <property type="entry name" value="SIS_Kpsf"/>
</dbReference>